<dbReference type="EMBL" id="CAJVRL010000066">
    <property type="protein sequence ID" value="CAG8955830.1"/>
    <property type="molecule type" value="Genomic_DNA"/>
</dbReference>
<feature type="compositionally biased region" description="Basic and acidic residues" evidence="1">
    <location>
        <begin position="44"/>
        <end position="58"/>
    </location>
</feature>
<dbReference type="Proteomes" id="UP000696280">
    <property type="component" value="Unassembled WGS sequence"/>
</dbReference>
<name>A0A9N9L172_9HELO</name>
<feature type="compositionally biased region" description="Acidic residues" evidence="1">
    <location>
        <begin position="277"/>
        <end position="303"/>
    </location>
</feature>
<evidence type="ECO:0000313" key="2">
    <source>
        <dbReference type="EMBL" id="CAG8955830.1"/>
    </source>
</evidence>
<evidence type="ECO:0000313" key="3">
    <source>
        <dbReference type="Proteomes" id="UP000696280"/>
    </source>
</evidence>
<comment type="caution">
    <text evidence="2">The sequence shown here is derived from an EMBL/GenBank/DDBJ whole genome shotgun (WGS) entry which is preliminary data.</text>
</comment>
<evidence type="ECO:0000256" key="1">
    <source>
        <dbReference type="SAM" id="MobiDB-lite"/>
    </source>
</evidence>
<proteinExistence type="predicted"/>
<protein>
    <recommendedName>
        <fullName evidence="4">Transcription factor Iwr1 domain-containing protein</fullName>
    </recommendedName>
</protein>
<accession>A0A9N9L172</accession>
<reference evidence="2" key="1">
    <citation type="submission" date="2021-07" db="EMBL/GenBank/DDBJ databases">
        <authorList>
            <person name="Durling M."/>
        </authorList>
    </citation>
    <scope>NUCLEOTIDE SEQUENCE</scope>
</reference>
<feature type="compositionally biased region" description="Acidic residues" evidence="1">
    <location>
        <begin position="247"/>
        <end position="268"/>
    </location>
</feature>
<dbReference type="OrthoDB" id="10321054at2759"/>
<dbReference type="AlphaFoldDB" id="A0A9N9L172"/>
<feature type="compositionally biased region" description="Basic and acidic residues" evidence="1">
    <location>
        <begin position="235"/>
        <end position="246"/>
    </location>
</feature>
<feature type="region of interest" description="Disordered" evidence="1">
    <location>
        <begin position="200"/>
        <end position="305"/>
    </location>
</feature>
<evidence type="ECO:0008006" key="4">
    <source>
        <dbReference type="Google" id="ProtNLM"/>
    </source>
</evidence>
<feature type="region of interest" description="Disordered" evidence="1">
    <location>
        <begin position="1"/>
        <end position="67"/>
    </location>
</feature>
<feature type="compositionally biased region" description="Polar residues" evidence="1">
    <location>
        <begin position="214"/>
        <end position="231"/>
    </location>
</feature>
<organism evidence="2 3">
    <name type="scientific">Hymenoscyphus fraxineus</name>
    <dbReference type="NCBI Taxonomy" id="746836"/>
    <lineage>
        <taxon>Eukaryota</taxon>
        <taxon>Fungi</taxon>
        <taxon>Dikarya</taxon>
        <taxon>Ascomycota</taxon>
        <taxon>Pezizomycotina</taxon>
        <taxon>Leotiomycetes</taxon>
        <taxon>Helotiales</taxon>
        <taxon>Helotiaceae</taxon>
        <taxon>Hymenoscyphus</taxon>
    </lineage>
</organism>
<keyword evidence="3" id="KW-1185">Reference proteome</keyword>
<gene>
    <name evidence="2" type="ORF">HYFRA_00011699</name>
</gene>
<sequence>MFRPPQRIILSPSRRNQERHHRKFGTPPYTSERFHAKLLGRNQPPERDEANHVPREQSCDIPLPSIEDPEANIHFDEYRGVRNYSEEPADALLADIRARLERLDQYDALAYQAGYNKKRSRFRTPTPYPLFDDVYSESDEPSPKRARHDSYEYPVKAYDWAGLSITPGCPYHTLDRGAPSSLQLTVENVARLDSYEGLGGTTLGSEDSDASWKPSESVSVSEDTLCGSSSGYEGDVEKGFDAPEKYSEDEEEEDDEDEDEDEESEDSLCESVSGYEGDVEWFSAEEEYNEDEEEESDSEEEFYDGVMVHMTQMEEGRDFQENFDEF</sequence>